<dbReference type="Gene3D" id="6.10.340.10">
    <property type="match status" value="1"/>
</dbReference>
<name>A0A1J5QM44_9ZZZZ</name>
<dbReference type="InterPro" id="IPR033480">
    <property type="entry name" value="sCache_2"/>
</dbReference>
<evidence type="ECO:0000256" key="4">
    <source>
        <dbReference type="ARBA" id="ARBA00022989"/>
    </source>
</evidence>
<evidence type="ECO:0000313" key="11">
    <source>
        <dbReference type="EMBL" id="OIQ81036.1"/>
    </source>
</evidence>
<dbReference type="PANTHER" id="PTHR32089">
    <property type="entry name" value="METHYL-ACCEPTING CHEMOTAXIS PROTEIN MCPB"/>
    <property type="match status" value="1"/>
</dbReference>
<reference evidence="11" key="1">
    <citation type="submission" date="2016-10" db="EMBL/GenBank/DDBJ databases">
        <title>Sequence of Gallionella enrichment culture.</title>
        <authorList>
            <person name="Poehlein A."/>
            <person name="Muehling M."/>
            <person name="Daniel R."/>
        </authorList>
    </citation>
    <scope>NUCLEOTIDE SEQUENCE</scope>
</reference>
<dbReference type="SMART" id="SM00304">
    <property type="entry name" value="HAMP"/>
    <property type="match status" value="1"/>
</dbReference>
<evidence type="ECO:0000256" key="7">
    <source>
        <dbReference type="ARBA" id="ARBA00029447"/>
    </source>
</evidence>
<evidence type="ECO:0000256" key="6">
    <source>
        <dbReference type="ARBA" id="ARBA00023224"/>
    </source>
</evidence>
<dbReference type="PANTHER" id="PTHR32089:SF112">
    <property type="entry name" value="LYSOZYME-LIKE PROTEIN-RELATED"/>
    <property type="match status" value="1"/>
</dbReference>
<protein>
    <submittedName>
        <fullName evidence="11">Methyl-accepting chemotaxis protein 4</fullName>
    </submittedName>
</protein>
<evidence type="ECO:0000256" key="2">
    <source>
        <dbReference type="ARBA" id="ARBA00022475"/>
    </source>
</evidence>
<dbReference type="PROSITE" id="PS50111">
    <property type="entry name" value="CHEMOTAXIS_TRANSDUC_2"/>
    <property type="match status" value="1"/>
</dbReference>
<dbReference type="GO" id="GO:0005886">
    <property type="term" value="C:plasma membrane"/>
    <property type="evidence" value="ECO:0007669"/>
    <property type="project" value="UniProtKB-SubCell"/>
</dbReference>
<dbReference type="PRINTS" id="PR00260">
    <property type="entry name" value="CHEMTRNSDUCR"/>
</dbReference>
<dbReference type="Gene3D" id="3.30.450.20">
    <property type="entry name" value="PAS domain"/>
    <property type="match status" value="1"/>
</dbReference>
<comment type="caution">
    <text evidence="11">The sequence shown here is derived from an EMBL/GenBank/DDBJ whole genome shotgun (WGS) entry which is preliminary data.</text>
</comment>
<dbReference type="GO" id="GO:0007165">
    <property type="term" value="P:signal transduction"/>
    <property type="evidence" value="ECO:0007669"/>
    <property type="project" value="UniProtKB-KW"/>
</dbReference>
<evidence type="ECO:0000256" key="1">
    <source>
        <dbReference type="ARBA" id="ARBA00004651"/>
    </source>
</evidence>
<feature type="transmembrane region" description="Helical" evidence="8">
    <location>
        <begin position="192"/>
        <end position="212"/>
    </location>
</feature>
<dbReference type="SUPFAM" id="SSF58104">
    <property type="entry name" value="Methyl-accepting chemotaxis protein (MCP) signaling domain"/>
    <property type="match status" value="1"/>
</dbReference>
<feature type="domain" description="HAMP" evidence="10">
    <location>
        <begin position="213"/>
        <end position="266"/>
    </location>
</feature>
<keyword evidence="6" id="KW-0807">Transducer</keyword>
<evidence type="ECO:0000256" key="5">
    <source>
        <dbReference type="ARBA" id="ARBA00023136"/>
    </source>
</evidence>
<proteinExistence type="inferred from homology"/>
<feature type="domain" description="Methyl-accepting transducer" evidence="9">
    <location>
        <begin position="314"/>
        <end position="536"/>
    </location>
</feature>
<dbReference type="PROSITE" id="PS50885">
    <property type="entry name" value="HAMP"/>
    <property type="match status" value="1"/>
</dbReference>
<feature type="transmembrane region" description="Helical" evidence="8">
    <location>
        <begin position="12"/>
        <end position="34"/>
    </location>
</feature>
<dbReference type="InterPro" id="IPR004090">
    <property type="entry name" value="Chemotax_Me-accpt_rcpt"/>
</dbReference>
<dbReference type="Pfam" id="PF00015">
    <property type="entry name" value="MCPsignal"/>
    <property type="match status" value="1"/>
</dbReference>
<dbReference type="SMART" id="SM00283">
    <property type="entry name" value="MA"/>
    <property type="match status" value="1"/>
</dbReference>
<gene>
    <name evidence="11" type="primary">mcp4_37</name>
    <name evidence="11" type="ORF">GALL_371950</name>
</gene>
<dbReference type="GO" id="GO:0006935">
    <property type="term" value="P:chemotaxis"/>
    <property type="evidence" value="ECO:0007669"/>
    <property type="project" value="InterPro"/>
</dbReference>
<accession>A0A1J5QM44</accession>
<keyword evidence="2" id="KW-1003">Cell membrane</keyword>
<dbReference type="Gene3D" id="1.10.287.950">
    <property type="entry name" value="Methyl-accepting chemotaxis protein"/>
    <property type="match status" value="1"/>
</dbReference>
<comment type="similarity">
    <text evidence="7">Belongs to the methyl-accepting chemotaxis (MCP) protein family.</text>
</comment>
<dbReference type="AlphaFoldDB" id="A0A1J5QM44"/>
<dbReference type="CDD" id="cd06225">
    <property type="entry name" value="HAMP"/>
    <property type="match status" value="1"/>
</dbReference>
<dbReference type="Pfam" id="PF00672">
    <property type="entry name" value="HAMP"/>
    <property type="match status" value="1"/>
</dbReference>
<evidence type="ECO:0000256" key="8">
    <source>
        <dbReference type="SAM" id="Phobius"/>
    </source>
</evidence>
<evidence type="ECO:0000259" key="9">
    <source>
        <dbReference type="PROSITE" id="PS50111"/>
    </source>
</evidence>
<dbReference type="GO" id="GO:0004888">
    <property type="term" value="F:transmembrane signaling receptor activity"/>
    <property type="evidence" value="ECO:0007669"/>
    <property type="project" value="InterPro"/>
</dbReference>
<dbReference type="EMBL" id="MLJW01000978">
    <property type="protein sequence ID" value="OIQ81036.1"/>
    <property type="molecule type" value="Genomic_DNA"/>
</dbReference>
<dbReference type="SMART" id="SM01049">
    <property type="entry name" value="Cache_2"/>
    <property type="match status" value="1"/>
</dbReference>
<comment type="subcellular location">
    <subcellularLocation>
        <location evidence="1">Cell membrane</location>
        <topology evidence="1">Multi-pass membrane protein</topology>
    </subcellularLocation>
</comment>
<keyword evidence="5 8" id="KW-0472">Membrane</keyword>
<evidence type="ECO:0000259" key="10">
    <source>
        <dbReference type="PROSITE" id="PS50885"/>
    </source>
</evidence>
<evidence type="ECO:0000256" key="3">
    <source>
        <dbReference type="ARBA" id="ARBA00022692"/>
    </source>
</evidence>
<keyword evidence="3 8" id="KW-0812">Transmembrane</keyword>
<dbReference type="InterPro" id="IPR004089">
    <property type="entry name" value="MCPsignal_dom"/>
</dbReference>
<sequence length="563" mass="59400">MRLTELPLRRRIGFLAVLSILASGLVAAVGGYFVNKALVEQRMNSIRYIAESAGAIAARYHHLAETGALSEDEARARAKTAIGAIRYNGSEYMWVWTSGLINVVHANPRLVGKSGAAIRDRNGLYVIREVVRAAQAPVPEFVRYGWPRANTPDAPIYEKLGYSVYFKPWDWVIGTGVYVDDLDAAFTHMMMVFGLVVAGLASLALLLGWGVARSVSVPLIRLHDAMVRLGRNDLATEIPERRRRDEIGQMARALDVFKDNLARNARMEQEKSESAQRAAAEKRQAMFDLAQRFENRVVGIVDAVDGAAHDLQSSATRLSDAVEAVGAQCAAVAGASGEASANVETVAAASEEMTTSIRDLAGRIGRAAERSKAAARGADEAQTHLDSLAAAIEQVDQIVAAINAVAAQTNLLALNATIEAARAGETGKGFAVVAGEVKNLANQTHAMTDQIGGQIGAVKAASDRAVEAMRAIIAQVGEIDRSTAEMAEAIAQQGAATAEISRNAQQAAAGTGAVSRNVEGIRAAEGETGAATHHVKGAADTLAGQAVQLKLAVDGVLAEIRAG</sequence>
<keyword evidence="4 8" id="KW-1133">Transmembrane helix</keyword>
<organism evidence="11">
    <name type="scientific">mine drainage metagenome</name>
    <dbReference type="NCBI Taxonomy" id="410659"/>
    <lineage>
        <taxon>unclassified sequences</taxon>
        <taxon>metagenomes</taxon>
        <taxon>ecological metagenomes</taxon>
    </lineage>
</organism>
<dbReference type="InterPro" id="IPR003660">
    <property type="entry name" value="HAMP_dom"/>
</dbReference>
<dbReference type="Pfam" id="PF17200">
    <property type="entry name" value="sCache_2"/>
    <property type="match status" value="1"/>
</dbReference>